<dbReference type="EMBL" id="CP122539">
    <property type="protein sequence ID" value="WGH74866.1"/>
    <property type="molecule type" value="Genomic_DNA"/>
</dbReference>
<organism evidence="1 2">
    <name type="scientific">Tenacibaculum tangerinum</name>
    <dbReference type="NCBI Taxonomy" id="3038772"/>
    <lineage>
        <taxon>Bacteria</taxon>
        <taxon>Pseudomonadati</taxon>
        <taxon>Bacteroidota</taxon>
        <taxon>Flavobacteriia</taxon>
        <taxon>Flavobacteriales</taxon>
        <taxon>Flavobacteriaceae</taxon>
        <taxon>Tenacibaculum</taxon>
    </lineage>
</organism>
<dbReference type="PROSITE" id="PS51257">
    <property type="entry name" value="PROKAR_LIPOPROTEIN"/>
    <property type="match status" value="1"/>
</dbReference>
<evidence type="ECO:0000313" key="1">
    <source>
        <dbReference type="EMBL" id="WGH74866.1"/>
    </source>
</evidence>
<dbReference type="Pfam" id="PF05573">
    <property type="entry name" value="NosL"/>
    <property type="match status" value="1"/>
</dbReference>
<accession>A0ABY8L188</accession>
<dbReference type="Proteomes" id="UP001232001">
    <property type="component" value="Chromosome"/>
</dbReference>
<dbReference type="SUPFAM" id="SSF160387">
    <property type="entry name" value="NosL/MerB-like"/>
    <property type="match status" value="1"/>
</dbReference>
<dbReference type="PANTHER" id="PTHR41247:SF1">
    <property type="entry name" value="HTH-TYPE TRANSCRIPTIONAL REPRESSOR YCNK"/>
    <property type="match status" value="1"/>
</dbReference>
<protein>
    <submittedName>
        <fullName evidence="1">Nitrous oxide reductase accessory protein NosL</fullName>
    </submittedName>
</protein>
<name>A0ABY8L188_9FLAO</name>
<dbReference type="PANTHER" id="PTHR41247">
    <property type="entry name" value="HTH-TYPE TRANSCRIPTIONAL REPRESSOR YCNK"/>
    <property type="match status" value="1"/>
</dbReference>
<keyword evidence="2" id="KW-1185">Reference proteome</keyword>
<proteinExistence type="predicted"/>
<sequence length="139" mass="15581">MKALAKFSYVAVVLSLISCKIAPQEIQYGTDMCHSCQMTIVEQTHASQIVTKKGRAYKYDAIECMLQDLDKRDVSSIALFLVTDYTKPTTLINAKEATFLVSEEIKSPMGANLSAFSNREAIKVAGQQFNWNEINDYIQ</sequence>
<gene>
    <name evidence="1" type="ORF">P8625_12385</name>
</gene>
<reference evidence="1 2" key="1">
    <citation type="submission" date="2023-04" db="EMBL/GenBank/DDBJ databases">
        <title>Tenacibaculum tangerinum sp. nov., isolated from sea tidal flat of South Korea.</title>
        <authorList>
            <person name="Lee S.H."/>
            <person name="Kim J.-J."/>
        </authorList>
    </citation>
    <scope>NUCLEOTIDE SEQUENCE [LARGE SCALE GENOMIC DNA]</scope>
    <source>
        <strain evidence="1 2">GRR-S3-23</strain>
    </source>
</reference>
<evidence type="ECO:0000313" key="2">
    <source>
        <dbReference type="Proteomes" id="UP001232001"/>
    </source>
</evidence>
<dbReference type="InterPro" id="IPR008719">
    <property type="entry name" value="N2O_reductase_NosL"/>
</dbReference>
<dbReference type="RefSeq" id="WP_279650760.1">
    <property type="nucleotide sequence ID" value="NZ_CP122539.1"/>
</dbReference>